<evidence type="ECO:0008006" key="3">
    <source>
        <dbReference type="Google" id="ProtNLM"/>
    </source>
</evidence>
<protein>
    <recommendedName>
        <fullName evidence="3">Bacteriocin</fullName>
    </recommendedName>
</protein>
<keyword evidence="2" id="KW-1185">Reference proteome</keyword>
<gene>
    <name evidence="1" type="ORF">ACFSR1_14210</name>
</gene>
<proteinExistence type="predicted"/>
<dbReference type="RefSeq" id="WP_378293587.1">
    <property type="nucleotide sequence ID" value="NZ_JBHULE010000019.1"/>
</dbReference>
<accession>A0ABW5LGW7</accession>
<evidence type="ECO:0000313" key="1">
    <source>
        <dbReference type="EMBL" id="MFD2563830.1"/>
    </source>
</evidence>
<dbReference type="Proteomes" id="UP001597319">
    <property type="component" value="Unassembled WGS sequence"/>
</dbReference>
<reference evidence="2" key="1">
    <citation type="journal article" date="2019" name="Int. J. Syst. Evol. Microbiol.">
        <title>The Global Catalogue of Microorganisms (GCM) 10K type strain sequencing project: providing services to taxonomists for standard genome sequencing and annotation.</title>
        <authorList>
            <consortium name="The Broad Institute Genomics Platform"/>
            <consortium name="The Broad Institute Genome Sequencing Center for Infectious Disease"/>
            <person name="Wu L."/>
            <person name="Ma J."/>
        </authorList>
    </citation>
    <scope>NUCLEOTIDE SEQUENCE [LARGE SCALE GENOMIC DNA]</scope>
    <source>
        <strain evidence="2">KCTC 52274</strain>
    </source>
</reference>
<comment type="caution">
    <text evidence="1">The sequence shown here is derived from an EMBL/GenBank/DDBJ whole genome shotgun (WGS) entry which is preliminary data.</text>
</comment>
<organism evidence="1 2">
    <name type="scientific">Aquimarina rubra</name>
    <dbReference type="NCBI Taxonomy" id="1920033"/>
    <lineage>
        <taxon>Bacteria</taxon>
        <taxon>Pseudomonadati</taxon>
        <taxon>Bacteroidota</taxon>
        <taxon>Flavobacteriia</taxon>
        <taxon>Flavobacteriales</taxon>
        <taxon>Flavobacteriaceae</taxon>
        <taxon>Aquimarina</taxon>
    </lineage>
</organism>
<evidence type="ECO:0000313" key="2">
    <source>
        <dbReference type="Proteomes" id="UP001597319"/>
    </source>
</evidence>
<sequence length="65" mass="7337">MLSKILKLKDVEQLNKKQQQGINGGGLQFPIGCQTRRDCFIATGERDWICAIAYPYATHKICKPV</sequence>
<dbReference type="EMBL" id="JBHULE010000019">
    <property type="protein sequence ID" value="MFD2563830.1"/>
    <property type="molecule type" value="Genomic_DNA"/>
</dbReference>
<name>A0ABW5LGW7_9FLAO</name>